<dbReference type="AlphaFoldDB" id="K5W9K1"/>
<dbReference type="KEGG" id="pco:PHACADRAFT_28863"/>
<dbReference type="RefSeq" id="XP_007395249.1">
    <property type="nucleotide sequence ID" value="XM_007395187.1"/>
</dbReference>
<dbReference type="Proteomes" id="UP000008370">
    <property type="component" value="Unassembled WGS sequence"/>
</dbReference>
<dbReference type="EMBL" id="JH930472">
    <property type="protein sequence ID" value="EKM55860.1"/>
    <property type="molecule type" value="Genomic_DNA"/>
</dbReference>
<evidence type="ECO:0000313" key="3">
    <source>
        <dbReference type="Proteomes" id="UP000008370"/>
    </source>
</evidence>
<protein>
    <submittedName>
        <fullName evidence="2">Uncharacterized protein</fullName>
    </submittedName>
</protein>
<keyword evidence="1" id="KW-0732">Signal</keyword>
<accession>K5W9K1</accession>
<proteinExistence type="predicted"/>
<reference evidence="2 3" key="1">
    <citation type="journal article" date="2012" name="BMC Genomics">
        <title>Comparative genomics of the white-rot fungi, Phanerochaete carnosa and P. chrysosporium, to elucidate the genetic basis of the distinct wood types they colonize.</title>
        <authorList>
            <person name="Suzuki H."/>
            <person name="MacDonald J."/>
            <person name="Syed K."/>
            <person name="Salamov A."/>
            <person name="Hori C."/>
            <person name="Aerts A."/>
            <person name="Henrissat B."/>
            <person name="Wiebenga A."/>
            <person name="vanKuyk P.A."/>
            <person name="Barry K."/>
            <person name="Lindquist E."/>
            <person name="LaButti K."/>
            <person name="Lapidus A."/>
            <person name="Lucas S."/>
            <person name="Coutinho P."/>
            <person name="Gong Y."/>
            <person name="Samejima M."/>
            <person name="Mahadevan R."/>
            <person name="Abou-Zaid M."/>
            <person name="de Vries R.P."/>
            <person name="Igarashi K."/>
            <person name="Yadav J.S."/>
            <person name="Grigoriev I.V."/>
            <person name="Master E.R."/>
        </authorList>
    </citation>
    <scope>NUCLEOTIDE SEQUENCE [LARGE SCALE GENOMIC DNA]</scope>
    <source>
        <strain evidence="2 3">HHB-10118-sp</strain>
    </source>
</reference>
<name>K5W9K1_PHACS</name>
<gene>
    <name evidence="2" type="ORF">PHACADRAFT_28863</name>
</gene>
<keyword evidence="3" id="KW-1185">Reference proteome</keyword>
<sequence>MHLWPSSLSAIFQAASCAVAYAVELSPVPEKIEEVNERCRPKWSGQGSIGRQLTPDVISDKWGAHAMGVHSASQEPDCLLYFQFLHPKASADELRFQFKTVYSSKLSRKIIFTVMTCKVEDKDGALFYRIESRLLEDKHWHAYIGLLADEIKVRNNVRCFPILLC</sequence>
<evidence type="ECO:0000256" key="1">
    <source>
        <dbReference type="SAM" id="SignalP"/>
    </source>
</evidence>
<dbReference type="InParanoid" id="K5W9K1"/>
<dbReference type="OrthoDB" id="10259843at2759"/>
<feature type="signal peptide" evidence="1">
    <location>
        <begin position="1"/>
        <end position="22"/>
    </location>
</feature>
<feature type="chain" id="PRO_5003885519" evidence="1">
    <location>
        <begin position="23"/>
        <end position="165"/>
    </location>
</feature>
<dbReference type="GeneID" id="18919557"/>
<dbReference type="HOGENOM" id="CLU_1611375_0_0_1"/>
<organism evidence="2 3">
    <name type="scientific">Phanerochaete carnosa (strain HHB-10118-sp)</name>
    <name type="common">White-rot fungus</name>
    <name type="synonym">Peniophora carnosa</name>
    <dbReference type="NCBI Taxonomy" id="650164"/>
    <lineage>
        <taxon>Eukaryota</taxon>
        <taxon>Fungi</taxon>
        <taxon>Dikarya</taxon>
        <taxon>Basidiomycota</taxon>
        <taxon>Agaricomycotina</taxon>
        <taxon>Agaricomycetes</taxon>
        <taxon>Polyporales</taxon>
        <taxon>Phanerochaetaceae</taxon>
        <taxon>Phanerochaete</taxon>
    </lineage>
</organism>
<evidence type="ECO:0000313" key="2">
    <source>
        <dbReference type="EMBL" id="EKM55860.1"/>
    </source>
</evidence>